<dbReference type="EMBL" id="CADEBD010000303">
    <property type="protein sequence ID" value="CAB3237297.1"/>
    <property type="molecule type" value="Genomic_DNA"/>
</dbReference>
<dbReference type="Proteomes" id="UP000494106">
    <property type="component" value="Unassembled WGS sequence"/>
</dbReference>
<organism evidence="1 4">
    <name type="scientific">Arctia plantaginis</name>
    <name type="common">Wood tiger moth</name>
    <name type="synonym">Phalaena plantaginis</name>
    <dbReference type="NCBI Taxonomy" id="874455"/>
    <lineage>
        <taxon>Eukaryota</taxon>
        <taxon>Metazoa</taxon>
        <taxon>Ecdysozoa</taxon>
        <taxon>Arthropoda</taxon>
        <taxon>Hexapoda</taxon>
        <taxon>Insecta</taxon>
        <taxon>Pterygota</taxon>
        <taxon>Neoptera</taxon>
        <taxon>Endopterygota</taxon>
        <taxon>Lepidoptera</taxon>
        <taxon>Glossata</taxon>
        <taxon>Ditrysia</taxon>
        <taxon>Noctuoidea</taxon>
        <taxon>Erebidae</taxon>
        <taxon>Arctiinae</taxon>
        <taxon>Arctia</taxon>
    </lineage>
</organism>
<evidence type="ECO:0000313" key="2">
    <source>
        <dbReference type="EMBL" id="CAB3248433.1"/>
    </source>
</evidence>
<protein>
    <submittedName>
        <fullName evidence="1">Uncharacterized protein</fullName>
    </submittedName>
</protein>
<dbReference type="Proteomes" id="UP000494256">
    <property type="component" value="Unassembled WGS sequence"/>
</dbReference>
<evidence type="ECO:0000313" key="3">
    <source>
        <dbReference type="Proteomes" id="UP000494106"/>
    </source>
</evidence>
<comment type="caution">
    <text evidence="1">The sequence shown here is derived from an EMBL/GenBank/DDBJ whole genome shotgun (WGS) entry which is preliminary data.</text>
</comment>
<dbReference type="EMBL" id="CADEBC010000534">
    <property type="protein sequence ID" value="CAB3248433.1"/>
    <property type="molecule type" value="Genomic_DNA"/>
</dbReference>
<name>A0A8S0ZTN6_ARCPL</name>
<keyword evidence="3" id="KW-1185">Reference proteome</keyword>
<evidence type="ECO:0000313" key="1">
    <source>
        <dbReference type="EMBL" id="CAB3237297.1"/>
    </source>
</evidence>
<sequence>MDFNNDLAAFQGALLSVDHVHPLPSLTSKGGNEAKVHHVIQSLKRFLKVDGYIDEKGLVREKIPKMRKLAMYLILNADFPVLHSMIHITEIEPILWSIPPLPKYLMCEMIWQLHMETFLYEIIAKCTPQLGIEVAESFLENFKYFGPTECISKLGNISAACYALICRINCFKLEDSIALNHILTGIYETFQSFLKYYTDPPNKHLLDELSRDELYKYKGQRFKNILNLVYNCVTMYTQDTNPNCDDPLYKVTYKTAILHNTTCKVCDSPSQLLLDFVDNGNLFLLDVFKDVVMDISVDIFCAWSEFEEEDKSMQQSIGELCDKVLVLLRSIDNIAEHPVVRMIQQMARKPTDIKDIINATDTATILNKINKCDEESVEWIHALVHKDQLLRHMDLVHVIHDHLNIFDEAECFELFKAFENVAVDTATLVNRELLLSTKIRLFHECNVLNKHTIMKEHFKEKIFINVKMEDDFDLRLNIMFNRFVGDIDVDFTDVFTLFYQNPRKVYTKIFGLATQNTKLIEPMSKLMQLLIDYSEYCYNTETEPCMITIMKFILNKCLQDGYSCNFLKFICDLKNNNIVSTSQLLMLVIMPTIHEALLVKDVDKINIQMELLIKAFPVEELLPYRPPMLVMMAQILETVRLRALAAFRVLSLKVVQKVIKFQQSIVRTYINGIPEREDRWLRQKVQALKMNPLNFYYYQPLWKRDNKCYFETISEVKLREVGLNLVATRLALSCPWTTVEEWCEMYNNFVENNISPLDALKMYHAAVDVMTKKIGSFRTTNTVNCLLYCYGNLIHIIRYKFLSEPLTNERVSATCSLLAKNLKDSNEIDVNDIGAVVMPLFAYLAERKNDYTVNVPKYFRDTKYLHIVNRYIPSDDNNVE</sequence>
<dbReference type="OrthoDB" id="6588253at2759"/>
<proteinExistence type="predicted"/>
<reference evidence="3 4" key="1">
    <citation type="submission" date="2020-04" db="EMBL/GenBank/DDBJ databases">
        <authorList>
            <person name="Wallbank WR R."/>
            <person name="Pardo Diaz C."/>
            <person name="Kozak K."/>
            <person name="Martin S."/>
            <person name="Jiggins C."/>
            <person name="Moest M."/>
            <person name="Warren A I."/>
            <person name="Byers J.R.P. K."/>
            <person name="Montejo-Kovacevich G."/>
            <person name="Yen C E."/>
        </authorList>
    </citation>
    <scope>NUCLEOTIDE SEQUENCE [LARGE SCALE GENOMIC DNA]</scope>
</reference>
<dbReference type="AlphaFoldDB" id="A0A8S0ZTN6"/>
<evidence type="ECO:0000313" key="4">
    <source>
        <dbReference type="Proteomes" id="UP000494256"/>
    </source>
</evidence>
<gene>
    <name evidence="2" type="ORF">APLA_LOCUS11709</name>
    <name evidence="1" type="ORF">APLA_LOCUS7807</name>
</gene>
<accession>A0A8S0ZTN6</accession>